<dbReference type="InterPro" id="IPR029787">
    <property type="entry name" value="Nucleotide_cyclase"/>
</dbReference>
<feature type="domain" description="HAMP" evidence="2">
    <location>
        <begin position="297"/>
        <end position="348"/>
    </location>
</feature>
<dbReference type="SMART" id="SM00304">
    <property type="entry name" value="HAMP"/>
    <property type="match status" value="1"/>
</dbReference>
<dbReference type="PANTHER" id="PTHR44757">
    <property type="entry name" value="DIGUANYLATE CYCLASE DGCP"/>
    <property type="match status" value="1"/>
</dbReference>
<reference evidence="4 5" key="1">
    <citation type="submission" date="2018-04" db="EMBL/GenBank/DDBJ databases">
        <title>Genomic Encyclopedia of Type Strains, Phase III (KMG-III): the genomes of soil and plant-associated and newly described type strains.</title>
        <authorList>
            <person name="Whitman W."/>
        </authorList>
    </citation>
    <scope>NUCLEOTIDE SEQUENCE [LARGE SCALE GENOMIC DNA]</scope>
    <source>
        <strain evidence="4 5">MA-olki</strain>
    </source>
</reference>
<dbReference type="Gene3D" id="6.10.340.10">
    <property type="match status" value="1"/>
</dbReference>
<feature type="domain" description="EAL" evidence="1">
    <location>
        <begin position="525"/>
        <end position="775"/>
    </location>
</feature>
<evidence type="ECO:0000313" key="4">
    <source>
        <dbReference type="EMBL" id="PTW43423.1"/>
    </source>
</evidence>
<dbReference type="Pfam" id="PF00563">
    <property type="entry name" value="EAL"/>
    <property type="match status" value="1"/>
</dbReference>
<dbReference type="InterPro" id="IPR052155">
    <property type="entry name" value="Biofilm_reg_signaling"/>
</dbReference>
<dbReference type="GO" id="GO:0016020">
    <property type="term" value="C:membrane"/>
    <property type="evidence" value="ECO:0007669"/>
    <property type="project" value="InterPro"/>
</dbReference>
<dbReference type="InterPro" id="IPR043128">
    <property type="entry name" value="Rev_trsase/Diguanyl_cyclase"/>
</dbReference>
<dbReference type="Pfam" id="PF00672">
    <property type="entry name" value="HAMP"/>
    <property type="match status" value="1"/>
</dbReference>
<dbReference type="Pfam" id="PF14827">
    <property type="entry name" value="dCache_3"/>
    <property type="match status" value="1"/>
</dbReference>
<dbReference type="SMART" id="SM00052">
    <property type="entry name" value="EAL"/>
    <property type="match status" value="1"/>
</dbReference>
<accession>A0A2T5TW18</accession>
<organism evidence="4 5">
    <name type="scientific">Sphingomonas faeni</name>
    <dbReference type="NCBI Taxonomy" id="185950"/>
    <lineage>
        <taxon>Bacteria</taxon>
        <taxon>Pseudomonadati</taxon>
        <taxon>Pseudomonadota</taxon>
        <taxon>Alphaproteobacteria</taxon>
        <taxon>Sphingomonadales</taxon>
        <taxon>Sphingomonadaceae</taxon>
        <taxon>Sphingomonas</taxon>
    </lineage>
</organism>
<dbReference type="InterPro" id="IPR000160">
    <property type="entry name" value="GGDEF_dom"/>
</dbReference>
<dbReference type="InterPro" id="IPR029150">
    <property type="entry name" value="dCache_3"/>
</dbReference>
<comment type="caution">
    <text evidence="4">The sequence shown here is derived from an EMBL/GenBank/DDBJ whole genome shotgun (WGS) entry which is preliminary data.</text>
</comment>
<dbReference type="CDD" id="cd01949">
    <property type="entry name" value="GGDEF"/>
    <property type="match status" value="1"/>
</dbReference>
<name>A0A2T5TW18_9SPHN</name>
<dbReference type="CDD" id="cd01948">
    <property type="entry name" value="EAL"/>
    <property type="match status" value="1"/>
</dbReference>
<dbReference type="Proteomes" id="UP000244013">
    <property type="component" value="Unassembled WGS sequence"/>
</dbReference>
<evidence type="ECO:0000313" key="5">
    <source>
        <dbReference type="Proteomes" id="UP000244013"/>
    </source>
</evidence>
<dbReference type="PANTHER" id="PTHR44757:SF2">
    <property type="entry name" value="BIOFILM ARCHITECTURE MAINTENANCE PROTEIN MBAA"/>
    <property type="match status" value="1"/>
</dbReference>
<dbReference type="PROSITE" id="PS50885">
    <property type="entry name" value="HAMP"/>
    <property type="match status" value="1"/>
</dbReference>
<dbReference type="GeneID" id="91007928"/>
<evidence type="ECO:0000259" key="3">
    <source>
        <dbReference type="PROSITE" id="PS50887"/>
    </source>
</evidence>
<dbReference type="InterPro" id="IPR003660">
    <property type="entry name" value="HAMP_dom"/>
</dbReference>
<dbReference type="AlphaFoldDB" id="A0A2T5TW18"/>
<dbReference type="SUPFAM" id="SSF141868">
    <property type="entry name" value="EAL domain-like"/>
    <property type="match status" value="1"/>
</dbReference>
<dbReference type="Gene3D" id="3.20.20.450">
    <property type="entry name" value="EAL domain"/>
    <property type="match status" value="1"/>
</dbReference>
<dbReference type="GO" id="GO:0007165">
    <property type="term" value="P:signal transduction"/>
    <property type="evidence" value="ECO:0007669"/>
    <property type="project" value="InterPro"/>
</dbReference>
<dbReference type="Gene3D" id="3.30.70.270">
    <property type="match status" value="1"/>
</dbReference>
<evidence type="ECO:0000259" key="2">
    <source>
        <dbReference type="PROSITE" id="PS50885"/>
    </source>
</evidence>
<dbReference type="InterPro" id="IPR035919">
    <property type="entry name" value="EAL_sf"/>
</dbReference>
<sequence length="779" mass="83860">MSLRWPRFRHLRTKLSVLYASLFAVTLVLLAVVAQVMIWTHARDSVRQELVTSGSVYDRLWSLRSQSLIASADLLSRDFGFRAAVASGDRPTIASALANISNRAEVTAAFVVDQDGQVTGPSGALAATVARFPFAVPGGRRDAVVVVAGQVYRLIMSPVMAPMQVGWVVFAVRLDSMEMQGLERLSAIPLIATIMRSDGAGRWHAADRSVGSNAAVDDLVEASRSSRTLATLNLSTGRAFAIAKPLAGLTNRPQAAILIRYPLNAALTPYLPLQAGIALAGLAGLILVVLGSRRLAMGIAGPIAALDAAARALEEGSRAHIVVKGRDEISRLAASFDRMSAGILERENRITHLAFHDVLTGLPNRTFFRQSLDQAILQVRRAGGGIAVLCLDLDRFKGVNDTLGHPVGDALLKAIGTMLSEVAPDGLVSRLGGDEYAVILSGQFDADRPRVLAQSILDMMRQPVVADGHHIATAVSIGIAIGPVDGEDADELLKNADLALYLAKEDGRGVFRFFEPALDAAARWRRQVELDLREAIQAGQFVLNYQPVFDLKADRIGGFEALVRWHHPERGIVPPAEFIPIAEDTGLIIAIGEWVMQEACRQAMHWPEHIRVAVNVSPLQFRNSGLQAIILQALAHSGLAPDRLEIEITESVFLDGEGPVIALLHTLRAMGIRVALDDFGTGYSSLSYLRSFPFDKIKIDRSFITSIATDPSAAAIVRAIVDLAAALDMETTAEGVEDTGQLDLLRGEGCGNIQGYLFSRPVESGRIAGLLENRISRAA</sequence>
<dbReference type="RefSeq" id="WP_107956076.1">
    <property type="nucleotide sequence ID" value="NZ_QAYE01000022.1"/>
</dbReference>
<dbReference type="SUPFAM" id="SSF55073">
    <property type="entry name" value="Nucleotide cyclase"/>
    <property type="match status" value="1"/>
</dbReference>
<protein>
    <submittedName>
        <fullName evidence="4">Diguanylate cyclase (GGDEF)-like protein</fullName>
    </submittedName>
</protein>
<gene>
    <name evidence="4" type="ORF">C8J25_1223</name>
</gene>
<dbReference type="PROSITE" id="PS50883">
    <property type="entry name" value="EAL"/>
    <property type="match status" value="1"/>
</dbReference>
<dbReference type="Pfam" id="PF00990">
    <property type="entry name" value="GGDEF"/>
    <property type="match status" value="1"/>
</dbReference>
<dbReference type="EMBL" id="QAYE01000022">
    <property type="protein sequence ID" value="PTW43423.1"/>
    <property type="molecule type" value="Genomic_DNA"/>
</dbReference>
<dbReference type="InterPro" id="IPR001633">
    <property type="entry name" value="EAL_dom"/>
</dbReference>
<dbReference type="OrthoDB" id="9814202at2"/>
<dbReference type="NCBIfam" id="TIGR00254">
    <property type="entry name" value="GGDEF"/>
    <property type="match status" value="1"/>
</dbReference>
<dbReference type="PROSITE" id="PS50887">
    <property type="entry name" value="GGDEF"/>
    <property type="match status" value="1"/>
</dbReference>
<evidence type="ECO:0000259" key="1">
    <source>
        <dbReference type="PROSITE" id="PS50883"/>
    </source>
</evidence>
<dbReference type="SMART" id="SM00267">
    <property type="entry name" value="GGDEF"/>
    <property type="match status" value="1"/>
</dbReference>
<feature type="domain" description="GGDEF" evidence="3">
    <location>
        <begin position="384"/>
        <end position="516"/>
    </location>
</feature>
<proteinExistence type="predicted"/>